<evidence type="ECO:0000313" key="2">
    <source>
        <dbReference type="Proteomes" id="UP000483379"/>
    </source>
</evidence>
<dbReference type="SUPFAM" id="SSF48452">
    <property type="entry name" value="TPR-like"/>
    <property type="match status" value="1"/>
</dbReference>
<sequence>MTDTRVLYEEALTHHRAGRSDVAESLYRALLALDEGHAGAHHGLGSIEVASDRGDSGLMHLRRAAELSPSVEVHWVLLVQTLLATGRATEAHAVLERGRSLGADSPTISALRDRVAQALSLTPKQSVQQALHEQAKNGQAFQHSSEMRRLKQTLPQQEYAALVRSILDVNPLQKLELDEFRRVFDLTDVALSPDQITQQLSRAKQFSKYMPGRRILVAAAPKSASSYLANQLSIGLSLPFSHLTTSASFPSQLGANGREQELCEYALCRRSLEGTGFVAQHHMKGTPYLVNLLNQYGVKVIITIRNIFDAMVSADDMLRGDGGGWIHPFSQGALKVPRHYPRLPREDRLQILGNTLGVWYIDFYLSWLRLANAGSRHLLVSYERHLSRDGGDKRRLAEALEAHLELAPGEGAALRKTLLSEGFSRSEARFNQGLSGRGREVPERVRDHLIGHARFFEDELQQAQWCELFGESVQ</sequence>
<organism evidence="1 2">
    <name type="scientific">Thiorhodococcus minor</name>
    <dbReference type="NCBI Taxonomy" id="57489"/>
    <lineage>
        <taxon>Bacteria</taxon>
        <taxon>Pseudomonadati</taxon>
        <taxon>Pseudomonadota</taxon>
        <taxon>Gammaproteobacteria</taxon>
        <taxon>Chromatiales</taxon>
        <taxon>Chromatiaceae</taxon>
        <taxon>Thiorhodococcus</taxon>
    </lineage>
</organism>
<dbReference type="InterPro" id="IPR011990">
    <property type="entry name" value="TPR-like_helical_dom_sf"/>
</dbReference>
<dbReference type="Gene3D" id="3.40.50.300">
    <property type="entry name" value="P-loop containing nucleotide triphosphate hydrolases"/>
    <property type="match status" value="1"/>
</dbReference>
<dbReference type="Proteomes" id="UP000483379">
    <property type="component" value="Unassembled WGS sequence"/>
</dbReference>
<dbReference type="AlphaFoldDB" id="A0A6M0K699"/>
<protein>
    <submittedName>
        <fullName evidence="1">Uncharacterized protein</fullName>
    </submittedName>
</protein>
<dbReference type="RefSeq" id="WP_164456583.1">
    <property type="nucleotide sequence ID" value="NZ_JAAIJQ010000191.1"/>
</dbReference>
<name>A0A6M0K699_9GAMM</name>
<comment type="caution">
    <text evidence="1">The sequence shown here is derived from an EMBL/GenBank/DDBJ whole genome shotgun (WGS) entry which is preliminary data.</text>
</comment>
<gene>
    <name evidence="1" type="ORF">G3446_26105</name>
</gene>
<keyword evidence="2" id="KW-1185">Reference proteome</keyword>
<dbReference type="InterPro" id="IPR027417">
    <property type="entry name" value="P-loop_NTPase"/>
</dbReference>
<proteinExistence type="predicted"/>
<evidence type="ECO:0000313" key="1">
    <source>
        <dbReference type="EMBL" id="NEV65260.1"/>
    </source>
</evidence>
<dbReference type="SUPFAM" id="SSF52540">
    <property type="entry name" value="P-loop containing nucleoside triphosphate hydrolases"/>
    <property type="match status" value="1"/>
</dbReference>
<dbReference type="Gene3D" id="1.25.40.10">
    <property type="entry name" value="Tetratricopeptide repeat domain"/>
    <property type="match status" value="1"/>
</dbReference>
<reference evidence="1 2" key="1">
    <citation type="submission" date="2020-02" db="EMBL/GenBank/DDBJ databases">
        <title>Genome sequences of Thiorhodococcus mannitoliphagus and Thiorhodococcus minor, purple sulfur photosynthetic bacteria in the gammaproteobacterial family, Chromatiaceae.</title>
        <authorList>
            <person name="Aviles F.A."/>
            <person name="Meyer T.E."/>
            <person name="Kyndt J.A."/>
        </authorList>
    </citation>
    <scope>NUCLEOTIDE SEQUENCE [LARGE SCALE GENOMIC DNA]</scope>
    <source>
        <strain evidence="1 2">DSM 11518</strain>
    </source>
</reference>
<accession>A0A6M0K699</accession>
<dbReference type="EMBL" id="JAAIJQ010000191">
    <property type="protein sequence ID" value="NEV65260.1"/>
    <property type="molecule type" value="Genomic_DNA"/>
</dbReference>